<dbReference type="Proteomes" id="UP000006346">
    <property type="component" value="Chromosome"/>
</dbReference>
<evidence type="ECO:0008006" key="3">
    <source>
        <dbReference type="Google" id="ProtNLM"/>
    </source>
</evidence>
<proteinExistence type="predicted"/>
<dbReference type="STRING" id="768706.Desor_2753"/>
<organism evidence="1 2">
    <name type="scientific">Desulfosporosinus orientis (strain ATCC 19365 / DSM 765 / NCIMB 8382 / VKM B-1628 / Singapore I)</name>
    <name type="common">Desulfotomaculum orientis</name>
    <dbReference type="NCBI Taxonomy" id="768706"/>
    <lineage>
        <taxon>Bacteria</taxon>
        <taxon>Bacillati</taxon>
        <taxon>Bacillota</taxon>
        <taxon>Clostridia</taxon>
        <taxon>Eubacteriales</taxon>
        <taxon>Desulfitobacteriaceae</taxon>
        <taxon>Desulfosporosinus</taxon>
    </lineage>
</organism>
<protein>
    <recommendedName>
        <fullName evidence="3">Phage tail protein</fullName>
    </recommendedName>
</protein>
<dbReference type="RefSeq" id="WP_014185101.1">
    <property type="nucleotide sequence ID" value="NC_016584.1"/>
</dbReference>
<dbReference type="EMBL" id="CP003108">
    <property type="protein sequence ID" value="AET68293.1"/>
    <property type="molecule type" value="Genomic_DNA"/>
</dbReference>
<evidence type="ECO:0000313" key="1">
    <source>
        <dbReference type="EMBL" id="AET68293.1"/>
    </source>
</evidence>
<reference evidence="1 2" key="2">
    <citation type="journal article" date="2012" name="J. Bacteriol.">
        <title>Complete genome sequences of Desulfosporosinus orientis DSM765T, Desulfosporosinus youngiae DSM17734T, Desulfosporosinus meridiei DSM13257T, and Desulfosporosinus acidiphilus DSM22704T.</title>
        <authorList>
            <person name="Pester M."/>
            <person name="Brambilla E."/>
            <person name="Alazard D."/>
            <person name="Rattei T."/>
            <person name="Weinmaier T."/>
            <person name="Han J."/>
            <person name="Lucas S."/>
            <person name="Lapidus A."/>
            <person name="Cheng J.F."/>
            <person name="Goodwin L."/>
            <person name="Pitluck S."/>
            <person name="Peters L."/>
            <person name="Ovchinnikova G."/>
            <person name="Teshima H."/>
            <person name="Detter J.C."/>
            <person name="Han C.S."/>
            <person name="Tapia R."/>
            <person name="Land M.L."/>
            <person name="Hauser L."/>
            <person name="Kyrpides N.C."/>
            <person name="Ivanova N.N."/>
            <person name="Pagani I."/>
            <person name="Huntmann M."/>
            <person name="Wei C.L."/>
            <person name="Davenport K.W."/>
            <person name="Daligault H."/>
            <person name="Chain P.S."/>
            <person name="Chen A."/>
            <person name="Mavromatis K."/>
            <person name="Markowitz V."/>
            <person name="Szeto E."/>
            <person name="Mikhailova N."/>
            <person name="Pati A."/>
            <person name="Wagner M."/>
            <person name="Woyke T."/>
            <person name="Ollivier B."/>
            <person name="Klenk H.P."/>
            <person name="Spring S."/>
            <person name="Loy A."/>
        </authorList>
    </citation>
    <scope>NUCLEOTIDE SEQUENCE [LARGE SCALE GENOMIC DNA]</scope>
    <source>
        <strain evidence="2">ATCC 19365 / DSM 765 / NCIMB 8382 / VKM B-1628</strain>
    </source>
</reference>
<dbReference type="HOGENOM" id="CLU_040998_0_0_9"/>
<sequence length="461" mass="52827">MKLVKEVKFPFDLYDRALNLFAVSPLNTRGNYVHPVARDFMDFLRLLLTCGDAAVMEQVFGWDQAEFDTFLQDNPLTAEQQSVLDAIRENLLLAPMERPFAYIKELQAEFDYSLLIYREDYNEWVSVESKIPEWKVYYNGNFWGHHGRARAGKEIPLDKQFVWDDKVFLIPSIYTCNKGLIVDFCLKVPTERIRYFIDKWNLSIENDRSDFTAEQQMQIDAENPLDVDISLKVVLNGTVLSGSHGCGVSWNPCLTEGNGLEARSVIRHYGLDHDYGWVIRRAAFPWKTKRKPQIKSLSVTLIQRPVALSGPHFHVSAPGEQIEFTHPTTGLQHTLTVQEYEQQEILLEHFGSQNQEFPTHYTVMSYTLLPDLPDNAFSVTDCVRSDQLRQKYTNINEPQASSSGFCFGISSDCPTAIIFGGSGQGKLQAACSALHFEPVDKVEWRMVFYEKRHDDVTVELI</sequence>
<reference evidence="2" key="1">
    <citation type="submission" date="2011-11" db="EMBL/GenBank/DDBJ databases">
        <title>Complete sequence of Desulfosporosinus orientis DSM 765.</title>
        <authorList>
            <person name="Lucas S."/>
            <person name="Han J."/>
            <person name="Lapidus A."/>
            <person name="Cheng J.-F."/>
            <person name="Goodwin L."/>
            <person name="Pitluck S."/>
            <person name="Peters L."/>
            <person name="Ovchinnikova G."/>
            <person name="Teshima H."/>
            <person name="Detter J.C."/>
            <person name="Han C."/>
            <person name="Tapia R."/>
            <person name="Land M."/>
            <person name="Hauser L."/>
            <person name="Kyrpides N."/>
            <person name="Ivanova N."/>
            <person name="Pagani I."/>
            <person name="Pester M."/>
            <person name="Spring S."/>
            <person name="Ollivier B."/>
            <person name="Rattei T."/>
            <person name="Klenk H.-P."/>
            <person name="Wagner M."/>
            <person name="Loy A."/>
            <person name="Woyke T."/>
        </authorList>
    </citation>
    <scope>NUCLEOTIDE SEQUENCE [LARGE SCALE GENOMIC DNA]</scope>
    <source>
        <strain evidence="2">ATCC 19365 / DSM 765 / NCIMB 8382 / VKM B-1628</strain>
    </source>
</reference>
<gene>
    <name evidence="1" type="ordered locus">Desor_2753</name>
</gene>
<evidence type="ECO:0000313" key="2">
    <source>
        <dbReference type="Proteomes" id="UP000006346"/>
    </source>
</evidence>
<name>G7WBG4_DESOD</name>
<accession>G7WBG4</accession>
<dbReference type="KEGG" id="dor:Desor_2753"/>
<dbReference type="eggNOG" id="ENOG502ZAS4">
    <property type="taxonomic scope" value="Bacteria"/>
</dbReference>
<keyword evidence="2" id="KW-1185">Reference proteome</keyword>
<dbReference type="AlphaFoldDB" id="G7WBG4"/>
<dbReference type="PATRIC" id="fig|768706.3.peg.2764"/>